<evidence type="ECO:0000256" key="4">
    <source>
        <dbReference type="SAM" id="MobiDB-lite"/>
    </source>
</evidence>
<feature type="region of interest" description="Disordered" evidence="4">
    <location>
        <begin position="1"/>
        <end position="86"/>
    </location>
</feature>
<feature type="coiled-coil region" evidence="3">
    <location>
        <begin position="881"/>
        <end position="979"/>
    </location>
</feature>
<proteinExistence type="predicted"/>
<feature type="region of interest" description="Disordered" evidence="4">
    <location>
        <begin position="180"/>
        <end position="199"/>
    </location>
</feature>
<feature type="domain" description="Centrosomin N-terminal motif 1" evidence="5">
    <location>
        <begin position="105"/>
        <end position="178"/>
    </location>
</feature>
<dbReference type="Pfam" id="PF07989">
    <property type="entry name" value="Cnn_1N"/>
    <property type="match status" value="1"/>
</dbReference>
<dbReference type="Proteomes" id="UP000219338">
    <property type="component" value="Unassembled WGS sequence"/>
</dbReference>
<evidence type="ECO:0000313" key="6">
    <source>
        <dbReference type="EMBL" id="SJL08359.1"/>
    </source>
</evidence>
<dbReference type="OMA" id="GNILFWP"/>
<evidence type="ECO:0000256" key="2">
    <source>
        <dbReference type="ARBA" id="ARBA00022490"/>
    </source>
</evidence>
<dbReference type="OrthoDB" id="10255000at2759"/>
<feature type="compositionally biased region" description="Polar residues" evidence="4">
    <location>
        <begin position="8"/>
        <end position="43"/>
    </location>
</feature>
<organism evidence="6 7">
    <name type="scientific">Armillaria ostoyae</name>
    <name type="common">Armillaria root rot fungus</name>
    <dbReference type="NCBI Taxonomy" id="47428"/>
    <lineage>
        <taxon>Eukaryota</taxon>
        <taxon>Fungi</taxon>
        <taxon>Dikarya</taxon>
        <taxon>Basidiomycota</taxon>
        <taxon>Agaricomycotina</taxon>
        <taxon>Agaricomycetes</taxon>
        <taxon>Agaricomycetidae</taxon>
        <taxon>Agaricales</taxon>
        <taxon>Marasmiineae</taxon>
        <taxon>Physalacriaceae</taxon>
        <taxon>Armillaria</taxon>
    </lineage>
</organism>
<dbReference type="GO" id="GO:0005815">
    <property type="term" value="C:microtubule organizing center"/>
    <property type="evidence" value="ECO:0007669"/>
    <property type="project" value="InterPro"/>
</dbReference>
<gene>
    <name evidence="6" type="ORF">ARMOST_11722</name>
</gene>
<dbReference type="Pfam" id="PF24622">
    <property type="entry name" value="TMP_4"/>
    <property type="match status" value="1"/>
</dbReference>
<dbReference type="PANTHER" id="PTHR19327">
    <property type="entry name" value="GOLGIN"/>
    <property type="match status" value="1"/>
</dbReference>
<dbReference type="GO" id="GO:0005737">
    <property type="term" value="C:cytoplasm"/>
    <property type="evidence" value="ECO:0007669"/>
    <property type="project" value="UniProtKB-SubCell"/>
</dbReference>
<keyword evidence="2" id="KW-0963">Cytoplasm</keyword>
<protein>
    <recommendedName>
        <fullName evidence="5">Centrosomin N-terminal motif 1 domain-containing protein</fullName>
    </recommendedName>
</protein>
<dbReference type="Gene3D" id="1.20.5.1700">
    <property type="match status" value="1"/>
</dbReference>
<evidence type="ECO:0000259" key="5">
    <source>
        <dbReference type="Pfam" id="PF07989"/>
    </source>
</evidence>
<dbReference type="Gene3D" id="1.10.287.1490">
    <property type="match status" value="1"/>
</dbReference>
<dbReference type="InterPro" id="IPR012943">
    <property type="entry name" value="Cnn_1N"/>
</dbReference>
<name>A0A284RHX1_ARMOS</name>
<feature type="coiled-coil region" evidence="3">
    <location>
        <begin position="701"/>
        <end position="735"/>
    </location>
</feature>
<reference evidence="7" key="1">
    <citation type="journal article" date="2017" name="Nat. Ecol. Evol.">
        <title>Genome expansion and lineage-specific genetic innovations in the forest pathogenic fungi Armillaria.</title>
        <authorList>
            <person name="Sipos G."/>
            <person name="Prasanna A.N."/>
            <person name="Walter M.C."/>
            <person name="O'Connor E."/>
            <person name="Balint B."/>
            <person name="Krizsan K."/>
            <person name="Kiss B."/>
            <person name="Hess J."/>
            <person name="Varga T."/>
            <person name="Slot J."/>
            <person name="Riley R."/>
            <person name="Boka B."/>
            <person name="Rigling D."/>
            <person name="Barry K."/>
            <person name="Lee J."/>
            <person name="Mihaltcheva S."/>
            <person name="LaButti K."/>
            <person name="Lipzen A."/>
            <person name="Waldron R."/>
            <person name="Moloney N.M."/>
            <person name="Sperisen C."/>
            <person name="Kredics L."/>
            <person name="Vagvoelgyi C."/>
            <person name="Patrignani A."/>
            <person name="Fitzpatrick D."/>
            <person name="Nagy I."/>
            <person name="Doyle S."/>
            <person name="Anderson J.B."/>
            <person name="Grigoriev I.V."/>
            <person name="Gueldener U."/>
            <person name="Muensterkoetter M."/>
            <person name="Nagy L.G."/>
        </authorList>
    </citation>
    <scope>NUCLEOTIDE SEQUENCE [LARGE SCALE GENOMIC DNA]</scope>
    <source>
        <strain evidence="7">C18/9</strain>
    </source>
</reference>
<dbReference type="EMBL" id="FUEG01000009">
    <property type="protein sequence ID" value="SJL08359.1"/>
    <property type="molecule type" value="Genomic_DNA"/>
</dbReference>
<dbReference type="AlphaFoldDB" id="A0A284RHX1"/>
<keyword evidence="7" id="KW-1185">Reference proteome</keyword>
<evidence type="ECO:0000313" key="7">
    <source>
        <dbReference type="Proteomes" id="UP000219338"/>
    </source>
</evidence>
<dbReference type="PANTHER" id="PTHR19327:SF0">
    <property type="entry name" value="GOLGIN SUBFAMILY A MEMBER 4"/>
    <property type="match status" value="1"/>
</dbReference>
<feature type="region of interest" description="Disordered" evidence="4">
    <location>
        <begin position="540"/>
        <end position="561"/>
    </location>
</feature>
<sequence length="995" mass="114577">MSTEKVDISLQSTGSQPDISLGSFDSSFSPPRLPSNTSNTNPLATPVVQQKADYSRRNVGASSYLDDTDGDFLDTPGTSKPRWSGEETPAALRAKRKSGAKGALTLRDQEKHIDHLKKENFDIKIKCHFLEERLAQLAPDQMDAALKQNIDLKIELSTRGQEIKRLKKLLLELERELERMQRGASRGRERELEEKLEERDREIRELRRRQNGHGHEADERTAELEEQLEDARDLLEENNAEIERLREMVEHDGDDGDSQLKQRVAELEAANEEWQQRMQNMADDYEEEKQELVGSIESMGLKIEQLQHRNEAQMQERSESRAMMLDEREHREAVEDDLNQVKDRLAAALIELQQRDDEIDLKNEELDNLVVQHENIVEQWRGEVEETRGQVEELRDVLAERDAESKDLRLNINELEANTEDLHAKFEAALAHLEREAEEKDNEIETLTDAVKELGEQVYNLEDERDRIRDAADRMREDDDAEKERLEAIQAALKEKLTLVKAQLQETTEAYETCSREIHAHRARQEELAQHVEELVEEVERERETRERSENALEEVEKKGEAELRRERRALEAKESALQSALNDLSRAQSLLSQRETDLQAVQTALRTLESESKRAGETHTTTQFSLQLEVDRLKRDLERVEDELTRARKELNERESKGRDRDGDLDKLHGDNRELSTQLAAQTQARLNLSEKLDVVQGNLRASEAEVAAFKARAAELEARLGKDQRSLLNAESQYRDQLTERNTLLLTIYQYMDKILGVDKTPKKGETKPFTNFSVFHDNLITRLKALSQIQLDFDKRCKEVEGRFAEKLTDMRKQLDARWKQIDKFETSVKAYAEVKAGWRRKFSAKEGELEAIKTTNAEMAAQLASVKRPGQTDSMEIRSLSTRAVNAERRLNNAQNQLLATEEKMAQMSQKSSTADAKWEARVKEYETRLKAAEERVKRERQGGKERVAELEASVKVLQRQLDLAQRRSHQLNDVIDANRVVGSPGSNSSR</sequence>
<evidence type="ECO:0000256" key="3">
    <source>
        <dbReference type="SAM" id="Coils"/>
    </source>
</evidence>
<evidence type="ECO:0000256" key="1">
    <source>
        <dbReference type="ARBA" id="ARBA00004496"/>
    </source>
</evidence>
<accession>A0A284RHX1</accession>
<feature type="region of interest" description="Disordered" evidence="4">
    <location>
        <begin position="652"/>
        <end position="671"/>
    </location>
</feature>
<keyword evidence="3" id="KW-0175">Coiled coil</keyword>
<comment type="subcellular location">
    <subcellularLocation>
        <location evidence="1">Cytoplasm</location>
    </subcellularLocation>
</comment>
<dbReference type="STRING" id="47428.A0A284RHX1"/>
<dbReference type="SUPFAM" id="SSF57997">
    <property type="entry name" value="Tropomyosin"/>
    <property type="match status" value="1"/>
</dbReference>